<feature type="transmembrane region" description="Helical" evidence="8">
    <location>
        <begin position="196"/>
        <end position="214"/>
    </location>
</feature>
<dbReference type="Pfam" id="PF09721">
    <property type="entry name" value="Exosortase_EpsH"/>
    <property type="match status" value="1"/>
</dbReference>
<dbReference type="EMBL" id="JAYXHS010000003">
    <property type="protein sequence ID" value="MEC5387221.1"/>
    <property type="molecule type" value="Genomic_DNA"/>
</dbReference>
<comment type="caution">
    <text evidence="10">The sequence shown here is derived from an EMBL/GenBank/DDBJ whole genome shotgun (WGS) entry which is preliminary data.</text>
</comment>
<feature type="domain" description="Methanolan biosynthesis EpsI" evidence="9">
    <location>
        <begin position="312"/>
        <end position="510"/>
    </location>
</feature>
<evidence type="ECO:0000313" key="10">
    <source>
        <dbReference type="EMBL" id="MEC5387221.1"/>
    </source>
</evidence>
<sequence>MSEAMTAETKATGSQRLQPRWAALVAAALVIVVLAVFRDTTLDMYGIWMRSGTFTHCLLVLPICIWLLWERRASLQCVGFVPAALPLLFLAGAGVLWVMGEAVSAAVVSHFAVAFMLIAVVWLIWGHRAAWLAVFPLSFVLFAVPFGEFLTPTLMQYTAKFTVALVRASGVPVYQEGMNFVIPSGRWSVVEACSGIRYLIASVMVGVLFAYLNYRSAKRRVYFVLASLVVPVLANWLRAYLIVMLGHLSGNTLAVGADHLVYGWVFFGLVIGLLFWVGTIWREDEAALPAATQLAAPAGSGVNARTIVLVVLALLILAMPVPVFNWLTRLPTAADYKVPAIQPATGWVAAASGNPGWQAVYKGEKASSLQVFKRGEQRVIVQIAYFSSQSPGHELVQFDNHLVDSDDRLWGVVAEARAELSAQDGQSVQFQQAEIGGDGGRLLALRTYWLGEASTTSSDRAAKLDLLKARLQRQPDDSAGVVIWTPMDSTPAVAQKTLEAFVRDNWSAVQTALQHTARH</sequence>
<keyword evidence="4 8" id="KW-0812">Transmembrane</keyword>
<protein>
    <submittedName>
        <fullName evidence="10">Exosortase A</fullName>
        <ecNumber evidence="10">3.4.22.-</ecNumber>
    </submittedName>
</protein>
<dbReference type="NCBIfam" id="TIGR02914">
    <property type="entry name" value="EpsI_fam"/>
    <property type="match status" value="1"/>
</dbReference>
<evidence type="ECO:0000256" key="1">
    <source>
        <dbReference type="ARBA" id="ARBA00004651"/>
    </source>
</evidence>
<proteinExistence type="predicted"/>
<dbReference type="InterPro" id="IPR014263">
    <property type="entry name" value="Methanolan_biosynth_EpsI"/>
</dbReference>
<dbReference type="NCBIfam" id="TIGR02602">
    <property type="entry name" value="8TM_EpsH"/>
    <property type="match status" value="1"/>
</dbReference>
<feature type="transmembrane region" description="Helical" evidence="8">
    <location>
        <begin position="302"/>
        <end position="327"/>
    </location>
</feature>
<feature type="transmembrane region" description="Helical" evidence="8">
    <location>
        <begin position="47"/>
        <end position="68"/>
    </location>
</feature>
<comment type="subcellular location">
    <subcellularLocation>
        <location evidence="1">Cell membrane</location>
        <topology evidence="1">Multi-pass membrane protein</topology>
    </subcellularLocation>
</comment>
<evidence type="ECO:0000256" key="3">
    <source>
        <dbReference type="ARBA" id="ARBA00022670"/>
    </source>
</evidence>
<dbReference type="RefSeq" id="WP_327600198.1">
    <property type="nucleotide sequence ID" value="NZ_JAYXHS010000003.1"/>
</dbReference>
<evidence type="ECO:0000256" key="7">
    <source>
        <dbReference type="ARBA" id="ARBA00023136"/>
    </source>
</evidence>
<keyword evidence="2" id="KW-1003">Cell membrane</keyword>
<dbReference type="Proteomes" id="UP001331561">
    <property type="component" value="Unassembled WGS sequence"/>
</dbReference>
<feature type="transmembrane region" description="Helical" evidence="8">
    <location>
        <begin position="261"/>
        <end position="281"/>
    </location>
</feature>
<organism evidence="10 11">
    <name type="scientific">Uliginosibacterium silvisoli</name>
    <dbReference type="NCBI Taxonomy" id="3114758"/>
    <lineage>
        <taxon>Bacteria</taxon>
        <taxon>Pseudomonadati</taxon>
        <taxon>Pseudomonadota</taxon>
        <taxon>Betaproteobacteria</taxon>
        <taxon>Rhodocyclales</taxon>
        <taxon>Zoogloeaceae</taxon>
        <taxon>Uliginosibacterium</taxon>
    </lineage>
</organism>
<accession>A0ABU6K712</accession>
<dbReference type="NCBIfam" id="TIGR04178">
    <property type="entry name" value="exo_archaeo"/>
    <property type="match status" value="1"/>
</dbReference>
<evidence type="ECO:0000313" key="11">
    <source>
        <dbReference type="Proteomes" id="UP001331561"/>
    </source>
</evidence>
<evidence type="ECO:0000256" key="5">
    <source>
        <dbReference type="ARBA" id="ARBA00022801"/>
    </source>
</evidence>
<dbReference type="InterPro" id="IPR017540">
    <property type="entry name" value="Exosortase-1"/>
</dbReference>
<dbReference type="EC" id="3.4.22.-" evidence="10"/>
<dbReference type="GO" id="GO:0016787">
    <property type="term" value="F:hydrolase activity"/>
    <property type="evidence" value="ECO:0007669"/>
    <property type="project" value="UniProtKB-KW"/>
</dbReference>
<feature type="transmembrane region" description="Helical" evidence="8">
    <location>
        <begin position="105"/>
        <end position="125"/>
    </location>
</feature>
<keyword evidence="7 8" id="KW-0472">Membrane</keyword>
<dbReference type="NCBIfam" id="TIGR03109">
    <property type="entry name" value="exosort_XrtA"/>
    <property type="match status" value="1"/>
</dbReference>
<dbReference type="InterPro" id="IPR013426">
    <property type="entry name" value="EpsH-like"/>
</dbReference>
<dbReference type="InterPro" id="IPR019127">
    <property type="entry name" value="Exosortase"/>
</dbReference>
<feature type="transmembrane region" description="Helical" evidence="8">
    <location>
        <begin position="80"/>
        <end position="99"/>
    </location>
</feature>
<keyword evidence="6 8" id="KW-1133">Transmembrane helix</keyword>
<evidence type="ECO:0000256" key="4">
    <source>
        <dbReference type="ARBA" id="ARBA00022692"/>
    </source>
</evidence>
<gene>
    <name evidence="10" type="primary">xrtA</name>
    <name evidence="10" type="ORF">VVD49_15940</name>
</gene>
<name>A0ABU6K712_9RHOO</name>
<feature type="transmembrane region" description="Helical" evidence="8">
    <location>
        <begin position="221"/>
        <end position="241"/>
    </location>
</feature>
<keyword evidence="11" id="KW-1185">Reference proteome</keyword>
<keyword evidence="5 10" id="KW-0378">Hydrolase</keyword>
<feature type="transmembrane region" description="Helical" evidence="8">
    <location>
        <begin position="130"/>
        <end position="147"/>
    </location>
</feature>
<dbReference type="InterPro" id="IPR026392">
    <property type="entry name" value="Exo/Archaeosortase_dom"/>
</dbReference>
<evidence type="ECO:0000256" key="6">
    <source>
        <dbReference type="ARBA" id="ARBA00022989"/>
    </source>
</evidence>
<evidence type="ECO:0000259" key="9">
    <source>
        <dbReference type="Pfam" id="PF11984"/>
    </source>
</evidence>
<reference evidence="10 11" key="1">
    <citation type="submission" date="2024-01" db="EMBL/GenBank/DDBJ databases">
        <title>Uliginosibacterium soil sp. nov.</title>
        <authorList>
            <person name="Lv Y."/>
        </authorList>
    </citation>
    <scope>NUCLEOTIDE SEQUENCE [LARGE SCALE GENOMIC DNA]</scope>
    <source>
        <strain evidence="10 11">H3</strain>
    </source>
</reference>
<evidence type="ECO:0000256" key="8">
    <source>
        <dbReference type="SAM" id="Phobius"/>
    </source>
</evidence>
<dbReference type="Pfam" id="PF11984">
    <property type="entry name" value="DUF3485"/>
    <property type="match status" value="1"/>
</dbReference>
<feature type="transmembrane region" description="Helical" evidence="8">
    <location>
        <begin position="21"/>
        <end position="41"/>
    </location>
</feature>
<evidence type="ECO:0000256" key="2">
    <source>
        <dbReference type="ARBA" id="ARBA00022475"/>
    </source>
</evidence>
<keyword evidence="3" id="KW-0645">Protease</keyword>